<dbReference type="Pfam" id="PF00646">
    <property type="entry name" value="F-box"/>
    <property type="match status" value="1"/>
</dbReference>
<evidence type="ECO:0000313" key="2">
    <source>
        <dbReference type="EMBL" id="MED6164300.1"/>
    </source>
</evidence>
<dbReference type="SMART" id="SM00256">
    <property type="entry name" value="FBOX"/>
    <property type="match status" value="1"/>
</dbReference>
<dbReference type="PANTHER" id="PTHR31672">
    <property type="entry name" value="BNACNNG10540D PROTEIN"/>
    <property type="match status" value="1"/>
</dbReference>
<dbReference type="InterPro" id="IPR001810">
    <property type="entry name" value="F-box_dom"/>
</dbReference>
<feature type="domain" description="F-box" evidence="1">
    <location>
        <begin position="6"/>
        <end position="46"/>
    </location>
</feature>
<evidence type="ECO:0000313" key="3">
    <source>
        <dbReference type="Proteomes" id="UP001341840"/>
    </source>
</evidence>
<accession>A0ABU6UVI1</accession>
<sequence>MNLPMLPDDIIQHIFVTSDTSTFASCRCLSKYWNDTLLSNEVVSDHLALHYGKTILLHLKNSLLEMRMGRISLFDLHKGVEIQLRSPVQWDWFDVIACSHGFICGRFSYDRVSSHIIIWNPITNTRRFIEDPGSGNASRNMFSKNLAVYTFFMCHMIRDLEYFLFKEIHIFNMIFFINKLAVYGNRPFSIIGFSMHSGSWFELIISDYALHSFFPCLITNRYKLFLVNVDPCGLVYGLHSHEILIGNDSEIHWGPSVLCPFAYISQTPTIMIDDMIFGLIHATSDADISDPSFEGAFLRSDSALLT</sequence>
<dbReference type="InterPro" id="IPR050796">
    <property type="entry name" value="SCF_F-box_component"/>
</dbReference>
<evidence type="ECO:0000259" key="1">
    <source>
        <dbReference type="SMART" id="SM00256"/>
    </source>
</evidence>
<dbReference type="EMBL" id="JASCZI010122427">
    <property type="protein sequence ID" value="MED6164300.1"/>
    <property type="molecule type" value="Genomic_DNA"/>
</dbReference>
<dbReference type="Proteomes" id="UP001341840">
    <property type="component" value="Unassembled WGS sequence"/>
</dbReference>
<reference evidence="2 3" key="1">
    <citation type="journal article" date="2023" name="Plants (Basel)">
        <title>Bridging the Gap: Combining Genomics and Transcriptomics Approaches to Understand Stylosanthes scabra, an Orphan Legume from the Brazilian Caatinga.</title>
        <authorList>
            <person name="Ferreira-Neto J.R.C."/>
            <person name="da Silva M.D."/>
            <person name="Binneck E."/>
            <person name="de Melo N.F."/>
            <person name="da Silva R.H."/>
            <person name="de Melo A.L.T.M."/>
            <person name="Pandolfi V."/>
            <person name="Bustamante F.O."/>
            <person name="Brasileiro-Vidal A.C."/>
            <person name="Benko-Iseppon A.M."/>
        </authorList>
    </citation>
    <scope>NUCLEOTIDE SEQUENCE [LARGE SCALE GENOMIC DNA]</scope>
    <source>
        <tissue evidence="2">Leaves</tissue>
    </source>
</reference>
<proteinExistence type="predicted"/>
<gene>
    <name evidence="2" type="ORF">PIB30_088346</name>
</gene>
<organism evidence="2 3">
    <name type="scientific">Stylosanthes scabra</name>
    <dbReference type="NCBI Taxonomy" id="79078"/>
    <lineage>
        <taxon>Eukaryota</taxon>
        <taxon>Viridiplantae</taxon>
        <taxon>Streptophyta</taxon>
        <taxon>Embryophyta</taxon>
        <taxon>Tracheophyta</taxon>
        <taxon>Spermatophyta</taxon>
        <taxon>Magnoliopsida</taxon>
        <taxon>eudicotyledons</taxon>
        <taxon>Gunneridae</taxon>
        <taxon>Pentapetalae</taxon>
        <taxon>rosids</taxon>
        <taxon>fabids</taxon>
        <taxon>Fabales</taxon>
        <taxon>Fabaceae</taxon>
        <taxon>Papilionoideae</taxon>
        <taxon>50 kb inversion clade</taxon>
        <taxon>dalbergioids sensu lato</taxon>
        <taxon>Dalbergieae</taxon>
        <taxon>Pterocarpus clade</taxon>
        <taxon>Stylosanthes</taxon>
    </lineage>
</organism>
<dbReference type="InterPro" id="IPR036047">
    <property type="entry name" value="F-box-like_dom_sf"/>
</dbReference>
<dbReference type="PANTHER" id="PTHR31672:SF13">
    <property type="entry name" value="F-BOX PROTEIN CPR30-LIKE"/>
    <property type="match status" value="1"/>
</dbReference>
<keyword evidence="3" id="KW-1185">Reference proteome</keyword>
<protein>
    <recommendedName>
        <fullName evidence="1">F-box domain-containing protein</fullName>
    </recommendedName>
</protein>
<comment type="caution">
    <text evidence="2">The sequence shown here is derived from an EMBL/GenBank/DDBJ whole genome shotgun (WGS) entry which is preliminary data.</text>
</comment>
<name>A0ABU6UVI1_9FABA</name>
<dbReference type="SUPFAM" id="SSF81383">
    <property type="entry name" value="F-box domain"/>
    <property type="match status" value="1"/>
</dbReference>